<proteinExistence type="predicted"/>
<dbReference type="CDD" id="cd07324">
    <property type="entry name" value="M48C_Oma1-like"/>
    <property type="match status" value="1"/>
</dbReference>
<comment type="cofactor">
    <cofactor evidence="1">
        <name>Zn(2+)</name>
        <dbReference type="ChEBI" id="CHEBI:29105"/>
    </cofactor>
</comment>
<dbReference type="Proteomes" id="UP000294599">
    <property type="component" value="Unassembled WGS sequence"/>
</dbReference>
<evidence type="ECO:0000256" key="1">
    <source>
        <dbReference type="ARBA" id="ARBA00001947"/>
    </source>
</evidence>
<dbReference type="InterPro" id="IPR051156">
    <property type="entry name" value="Mito/Outer_Membr_Metalloprot"/>
</dbReference>
<dbReference type="EMBL" id="SMAF01000018">
    <property type="protein sequence ID" value="TCS95316.1"/>
    <property type="molecule type" value="Genomic_DNA"/>
</dbReference>
<dbReference type="GO" id="GO:0016020">
    <property type="term" value="C:membrane"/>
    <property type="evidence" value="ECO:0007669"/>
    <property type="project" value="TreeGrafter"/>
</dbReference>
<dbReference type="GO" id="GO:0046872">
    <property type="term" value="F:metal ion binding"/>
    <property type="evidence" value="ECO:0007669"/>
    <property type="project" value="UniProtKB-KW"/>
</dbReference>
<dbReference type="Gene3D" id="1.25.40.10">
    <property type="entry name" value="Tetratricopeptide repeat domain"/>
    <property type="match status" value="1"/>
</dbReference>
<dbReference type="SUPFAM" id="SSF48452">
    <property type="entry name" value="TPR-like"/>
    <property type="match status" value="1"/>
</dbReference>
<feature type="domain" description="Peptidase M48" evidence="7">
    <location>
        <begin position="73"/>
        <end position="267"/>
    </location>
</feature>
<accession>A0A4R3LCX0</accession>
<keyword evidence="5" id="KW-0862">Zinc</keyword>
<dbReference type="InterPro" id="IPR001915">
    <property type="entry name" value="Peptidase_M48"/>
</dbReference>
<dbReference type="GO" id="GO:0051603">
    <property type="term" value="P:proteolysis involved in protein catabolic process"/>
    <property type="evidence" value="ECO:0007669"/>
    <property type="project" value="TreeGrafter"/>
</dbReference>
<evidence type="ECO:0000256" key="5">
    <source>
        <dbReference type="ARBA" id="ARBA00022833"/>
    </source>
</evidence>
<organism evidence="8 9">
    <name type="scientific">Pseudofulvimonas gallinarii</name>
    <dbReference type="NCBI Taxonomy" id="634155"/>
    <lineage>
        <taxon>Bacteria</taxon>
        <taxon>Pseudomonadati</taxon>
        <taxon>Pseudomonadota</taxon>
        <taxon>Gammaproteobacteria</taxon>
        <taxon>Lysobacterales</taxon>
        <taxon>Rhodanobacteraceae</taxon>
        <taxon>Pseudofulvimonas</taxon>
    </lineage>
</organism>
<reference evidence="8 9" key="1">
    <citation type="submission" date="2019-03" db="EMBL/GenBank/DDBJ databases">
        <title>Genomic Encyclopedia of Type Strains, Phase IV (KMG-IV): sequencing the most valuable type-strain genomes for metagenomic binning, comparative biology and taxonomic classification.</title>
        <authorList>
            <person name="Goeker M."/>
        </authorList>
    </citation>
    <scope>NUCLEOTIDE SEQUENCE [LARGE SCALE GENOMIC DNA]</scope>
    <source>
        <strain evidence="8 9">DSM 21944</strain>
    </source>
</reference>
<evidence type="ECO:0000256" key="6">
    <source>
        <dbReference type="ARBA" id="ARBA00023049"/>
    </source>
</evidence>
<sequence>MDSRYDRPVRTLLSLIIGSVAWLAAPSLPAQDFTLPDLGSSAESLATPEELRRYGRQLLGSFRQAGLLFDDPLLDEYIETLGYRLVAHGRRPDQHFKFFLIRDRTVNAFAAPGGYIGTYAGMVLLTEREDELAAVLAHEVAHITQNHTLRGAESASKASLPIMLGMLAAMVAASQSSSSSSGDAAQAAIMGGMGLMQQAQINYTRANEYEADRIGIQTLAGAGFDPFAQADVWVRMSRFARNYGVSPPEILRTHPFESTRIVEAKARAEGMTVVPRQDTVGSGHDGRYELFRERLRILTNGSSRDLVGYYRDRLDADPDSIYDRYGLALALSQRDSFNEATRLATGLVEAHPDTLAFALLLADIDGRNGREAQALARYRELNTRHPDRAAILAPYAELLLKHGDVDDATLAANLLRPLIDRDTDHAKLYALIGRAYEISGDENRAAEAHALSAAYNGRFEDSLVQFERLQRRSDLDYYQRARVQARITELMPIVLEIRRRPSSASRG</sequence>
<dbReference type="Pfam" id="PF01435">
    <property type="entry name" value="Peptidase_M48"/>
    <property type="match status" value="1"/>
</dbReference>
<comment type="caution">
    <text evidence="8">The sequence shown here is derived from an EMBL/GenBank/DDBJ whole genome shotgun (WGS) entry which is preliminary data.</text>
</comment>
<dbReference type="PANTHER" id="PTHR22726">
    <property type="entry name" value="METALLOENDOPEPTIDASE OMA1"/>
    <property type="match status" value="1"/>
</dbReference>
<evidence type="ECO:0000313" key="9">
    <source>
        <dbReference type="Proteomes" id="UP000294599"/>
    </source>
</evidence>
<dbReference type="PANTHER" id="PTHR22726:SF1">
    <property type="entry name" value="METALLOENDOPEPTIDASE OMA1, MITOCHONDRIAL"/>
    <property type="match status" value="1"/>
</dbReference>
<keyword evidence="4" id="KW-0378">Hydrolase</keyword>
<evidence type="ECO:0000256" key="3">
    <source>
        <dbReference type="ARBA" id="ARBA00022723"/>
    </source>
</evidence>
<keyword evidence="3" id="KW-0479">Metal-binding</keyword>
<gene>
    <name evidence="8" type="ORF">EDC25_1185</name>
</gene>
<evidence type="ECO:0000256" key="2">
    <source>
        <dbReference type="ARBA" id="ARBA00022670"/>
    </source>
</evidence>
<keyword evidence="9" id="KW-1185">Reference proteome</keyword>
<evidence type="ECO:0000259" key="7">
    <source>
        <dbReference type="Pfam" id="PF01435"/>
    </source>
</evidence>
<evidence type="ECO:0000256" key="4">
    <source>
        <dbReference type="ARBA" id="ARBA00022801"/>
    </source>
</evidence>
<dbReference type="InterPro" id="IPR011990">
    <property type="entry name" value="TPR-like_helical_dom_sf"/>
</dbReference>
<keyword evidence="6" id="KW-0482">Metalloprotease</keyword>
<dbReference type="AlphaFoldDB" id="A0A4R3LCX0"/>
<keyword evidence="2 8" id="KW-0645">Protease</keyword>
<name>A0A4R3LCX0_9GAMM</name>
<dbReference type="GO" id="GO:0004222">
    <property type="term" value="F:metalloendopeptidase activity"/>
    <property type="evidence" value="ECO:0007669"/>
    <property type="project" value="InterPro"/>
</dbReference>
<evidence type="ECO:0000313" key="8">
    <source>
        <dbReference type="EMBL" id="TCS95316.1"/>
    </source>
</evidence>
<dbReference type="Gene3D" id="3.30.2010.10">
    <property type="entry name" value="Metalloproteases ('zincins'), catalytic domain"/>
    <property type="match status" value="1"/>
</dbReference>
<protein>
    <submittedName>
        <fullName evidence="8">Putative Zn-dependent protease</fullName>
    </submittedName>
</protein>